<gene>
    <name evidence="2" type="ORF">J2753_001792</name>
</gene>
<reference evidence="2" key="1">
    <citation type="submission" date="2021-03" db="EMBL/GenBank/DDBJ databases">
        <title>Genomic Encyclopedia of Type Strains, Phase IV (KMG-IV): sequencing the most valuable type-strain genomes for metagenomic binning, comparative biology and taxonomic classification.</title>
        <authorList>
            <person name="Goeker M."/>
        </authorList>
    </citation>
    <scope>NUCLEOTIDE SEQUENCE</scope>
    <source>
        <strain evidence="2">DSM 26232</strain>
    </source>
</reference>
<evidence type="ECO:0000256" key="1">
    <source>
        <dbReference type="SAM" id="MobiDB-lite"/>
    </source>
</evidence>
<proteinExistence type="predicted"/>
<organism evidence="2 3">
    <name type="scientific">Halolamina salifodinae</name>
    <dbReference type="NCBI Taxonomy" id="1202767"/>
    <lineage>
        <taxon>Archaea</taxon>
        <taxon>Methanobacteriati</taxon>
        <taxon>Methanobacteriota</taxon>
        <taxon>Stenosarchaea group</taxon>
        <taxon>Halobacteria</taxon>
        <taxon>Halobacteriales</taxon>
        <taxon>Haloferacaceae</taxon>
    </lineage>
</organism>
<dbReference type="OrthoDB" id="385654at2157"/>
<protein>
    <submittedName>
        <fullName evidence="2">Uncharacterized protein</fullName>
    </submittedName>
</protein>
<evidence type="ECO:0000313" key="2">
    <source>
        <dbReference type="EMBL" id="MBP1987294.1"/>
    </source>
</evidence>
<name>A0A8T4H0H9_9EURY</name>
<accession>A0A8T4H0H9</accession>
<dbReference type="EMBL" id="JAGGLC010000003">
    <property type="protein sequence ID" value="MBP1987294.1"/>
    <property type="molecule type" value="Genomic_DNA"/>
</dbReference>
<sequence length="135" mass="14394">MSSATSGSKYTGVAYDLNTHEIVGEASGQLNGIHGELTGNLRVNGMKKNMNKVNNRKSVVKNGMKQSKHIDSGNQSDGKDPAKMGNLSTMTTVGDGGIGGYLQKDGNKTGFSLTPKRIDTNWEQFLAMSRIGGEK</sequence>
<keyword evidence="3" id="KW-1185">Reference proteome</keyword>
<dbReference type="AlphaFoldDB" id="A0A8T4H0H9"/>
<feature type="region of interest" description="Disordered" evidence="1">
    <location>
        <begin position="58"/>
        <end position="90"/>
    </location>
</feature>
<dbReference type="RefSeq" id="WP_209491553.1">
    <property type="nucleotide sequence ID" value="NZ_JAGGLC010000003.1"/>
</dbReference>
<dbReference type="Proteomes" id="UP000823736">
    <property type="component" value="Unassembled WGS sequence"/>
</dbReference>
<comment type="caution">
    <text evidence="2">The sequence shown here is derived from an EMBL/GenBank/DDBJ whole genome shotgun (WGS) entry which is preliminary data.</text>
</comment>
<evidence type="ECO:0000313" key="3">
    <source>
        <dbReference type="Proteomes" id="UP000823736"/>
    </source>
</evidence>